<keyword evidence="1" id="KW-0812">Transmembrane</keyword>
<evidence type="ECO:0000313" key="3">
    <source>
        <dbReference type="Proteomes" id="UP001247307"/>
    </source>
</evidence>
<dbReference type="InterPro" id="IPR007436">
    <property type="entry name" value="DUF485"/>
</dbReference>
<dbReference type="EMBL" id="JAVDUI010000001">
    <property type="protein sequence ID" value="MDR6892610.1"/>
    <property type="molecule type" value="Genomic_DNA"/>
</dbReference>
<dbReference type="Proteomes" id="UP001247307">
    <property type="component" value="Unassembled WGS sequence"/>
</dbReference>
<organism evidence="2 3">
    <name type="scientific">Falsarthrobacter nasiphocae</name>
    <dbReference type="NCBI Taxonomy" id="189863"/>
    <lineage>
        <taxon>Bacteria</taxon>
        <taxon>Bacillati</taxon>
        <taxon>Actinomycetota</taxon>
        <taxon>Actinomycetes</taxon>
        <taxon>Micrococcales</taxon>
        <taxon>Micrococcaceae</taxon>
        <taxon>Falsarthrobacter</taxon>
    </lineage>
</organism>
<evidence type="ECO:0000313" key="2">
    <source>
        <dbReference type="EMBL" id="MDR6892610.1"/>
    </source>
</evidence>
<feature type="transmembrane region" description="Helical" evidence="1">
    <location>
        <begin position="33"/>
        <end position="55"/>
    </location>
</feature>
<feature type="transmembrane region" description="Helical" evidence="1">
    <location>
        <begin position="67"/>
        <end position="89"/>
    </location>
</feature>
<accession>A0AAE3YI33</accession>
<keyword evidence="3" id="KW-1185">Reference proteome</keyword>
<name>A0AAE3YI33_9MICC</name>
<keyword evidence="1" id="KW-1133">Transmembrane helix</keyword>
<proteinExistence type="predicted"/>
<sequence>MHQPRADERRLDSYEAVQDSAPFRELKSRHRRFVFPLAIAFLVWYFAYVILAAYAHSFMSIKVMGNINIGLVFGLLQFVSTFVITAMYVRFANRTMDPLGEEIRADYADATGPALGSADKEDRA</sequence>
<dbReference type="Pfam" id="PF04341">
    <property type="entry name" value="DUF485"/>
    <property type="match status" value="1"/>
</dbReference>
<protein>
    <submittedName>
        <fullName evidence="2">Uncharacterized membrane protein (DUF485 family)</fullName>
    </submittedName>
</protein>
<comment type="caution">
    <text evidence="2">The sequence shown here is derived from an EMBL/GenBank/DDBJ whole genome shotgun (WGS) entry which is preliminary data.</text>
</comment>
<evidence type="ECO:0000256" key="1">
    <source>
        <dbReference type="SAM" id="Phobius"/>
    </source>
</evidence>
<reference evidence="2" key="1">
    <citation type="submission" date="2023-07" db="EMBL/GenBank/DDBJ databases">
        <title>Sequencing the genomes of 1000 actinobacteria strains.</title>
        <authorList>
            <person name="Klenk H.-P."/>
        </authorList>
    </citation>
    <scope>NUCLEOTIDE SEQUENCE</scope>
    <source>
        <strain evidence="2">DSM 13988</strain>
    </source>
</reference>
<dbReference type="AlphaFoldDB" id="A0AAE3YI33"/>
<gene>
    <name evidence="2" type="ORF">J2S35_001550</name>
</gene>
<dbReference type="PANTHER" id="PTHR38441:SF1">
    <property type="entry name" value="MEMBRANE PROTEIN"/>
    <property type="match status" value="1"/>
</dbReference>
<dbReference type="RefSeq" id="WP_309851890.1">
    <property type="nucleotide sequence ID" value="NZ_BAAAIU010000020.1"/>
</dbReference>
<dbReference type="PANTHER" id="PTHR38441">
    <property type="entry name" value="INTEGRAL MEMBRANE PROTEIN-RELATED"/>
    <property type="match status" value="1"/>
</dbReference>
<keyword evidence="1" id="KW-0472">Membrane</keyword>